<keyword evidence="1" id="KW-0472">Membrane</keyword>
<evidence type="ECO:0000256" key="1">
    <source>
        <dbReference type="SAM" id="Phobius"/>
    </source>
</evidence>
<protein>
    <submittedName>
        <fullName evidence="2">Uncharacterized protein</fullName>
    </submittedName>
</protein>
<reference evidence="2 3" key="1">
    <citation type="submission" date="2021-06" db="EMBL/GenBank/DDBJ databases">
        <title>Caerostris extrusa draft genome.</title>
        <authorList>
            <person name="Kono N."/>
            <person name="Arakawa K."/>
        </authorList>
    </citation>
    <scope>NUCLEOTIDE SEQUENCE [LARGE SCALE GENOMIC DNA]</scope>
</reference>
<keyword evidence="3" id="KW-1185">Reference proteome</keyword>
<keyword evidence="1" id="KW-0812">Transmembrane</keyword>
<dbReference type="Proteomes" id="UP001054945">
    <property type="component" value="Unassembled WGS sequence"/>
</dbReference>
<evidence type="ECO:0000313" key="3">
    <source>
        <dbReference type="Proteomes" id="UP001054945"/>
    </source>
</evidence>
<gene>
    <name evidence="2" type="ORF">CEXT_743341</name>
</gene>
<dbReference type="EMBL" id="BPLR01015112">
    <property type="protein sequence ID" value="GIY73658.1"/>
    <property type="molecule type" value="Genomic_DNA"/>
</dbReference>
<keyword evidence="1" id="KW-1133">Transmembrane helix</keyword>
<organism evidence="2 3">
    <name type="scientific">Caerostris extrusa</name>
    <name type="common">Bark spider</name>
    <name type="synonym">Caerostris bankana</name>
    <dbReference type="NCBI Taxonomy" id="172846"/>
    <lineage>
        <taxon>Eukaryota</taxon>
        <taxon>Metazoa</taxon>
        <taxon>Ecdysozoa</taxon>
        <taxon>Arthropoda</taxon>
        <taxon>Chelicerata</taxon>
        <taxon>Arachnida</taxon>
        <taxon>Araneae</taxon>
        <taxon>Araneomorphae</taxon>
        <taxon>Entelegynae</taxon>
        <taxon>Araneoidea</taxon>
        <taxon>Araneidae</taxon>
        <taxon>Caerostris</taxon>
    </lineage>
</organism>
<name>A0AAV4VU76_CAEEX</name>
<comment type="caution">
    <text evidence="2">The sequence shown here is derived from an EMBL/GenBank/DDBJ whole genome shotgun (WGS) entry which is preliminary data.</text>
</comment>
<accession>A0AAV4VU76</accession>
<sequence length="152" mass="17151">MATYDSTFISLSSFICQLLFYLPVCWISKQVPLFRAMHYVYLNQFAGFQNKFRYLGAIRVPQSGRVFLCRRFVSRVPRGQVGGNKAWGGCLIARIARLSAGDSGKGSFRMDDGHHIRQNALINFVYCPPRYTTFMGRDDKSEDFGNGRGVGG</sequence>
<evidence type="ECO:0000313" key="2">
    <source>
        <dbReference type="EMBL" id="GIY73658.1"/>
    </source>
</evidence>
<feature type="transmembrane region" description="Helical" evidence="1">
    <location>
        <begin position="6"/>
        <end position="27"/>
    </location>
</feature>
<proteinExistence type="predicted"/>
<dbReference type="AlphaFoldDB" id="A0AAV4VU76"/>